<keyword evidence="1" id="KW-1133">Transmembrane helix</keyword>
<comment type="caution">
    <text evidence="2">The sequence shown here is derived from an EMBL/GenBank/DDBJ whole genome shotgun (WGS) entry which is preliminary data.</text>
</comment>
<accession>A0ABS2WQ48</accession>
<keyword evidence="1" id="KW-0472">Membrane</keyword>
<protein>
    <submittedName>
        <fullName evidence="2">Divergent polysaccharide deacetylase family protein</fullName>
    </submittedName>
</protein>
<dbReference type="InterPro" id="IPR006837">
    <property type="entry name" value="Divergent_DAC"/>
</dbReference>
<dbReference type="CDD" id="cd10936">
    <property type="entry name" value="CE4_DAC2"/>
    <property type="match status" value="1"/>
</dbReference>
<dbReference type="RefSeq" id="WP_205458247.1">
    <property type="nucleotide sequence ID" value="NZ_JAFHKK010000004.1"/>
</dbReference>
<dbReference type="EMBL" id="JAFHKK010000004">
    <property type="protein sequence ID" value="MBN2963794.1"/>
    <property type="molecule type" value="Genomic_DNA"/>
</dbReference>
<dbReference type="Pfam" id="PF04748">
    <property type="entry name" value="Polysacc_deac_2"/>
    <property type="match status" value="1"/>
</dbReference>
<dbReference type="Gene3D" id="3.20.20.370">
    <property type="entry name" value="Glycoside hydrolase/deacetylase"/>
    <property type="match status" value="1"/>
</dbReference>
<name>A0ABS2WQ48_9BACT</name>
<dbReference type="PANTHER" id="PTHR30105">
    <property type="entry name" value="UNCHARACTERIZED YIBQ-RELATED"/>
    <property type="match status" value="1"/>
</dbReference>
<organism evidence="2 3">
    <name type="scientific">Sulfurospirillum tamanense</name>
    <dbReference type="NCBI Taxonomy" id="2813362"/>
    <lineage>
        <taxon>Bacteria</taxon>
        <taxon>Pseudomonadati</taxon>
        <taxon>Campylobacterota</taxon>
        <taxon>Epsilonproteobacteria</taxon>
        <taxon>Campylobacterales</taxon>
        <taxon>Sulfurospirillaceae</taxon>
        <taxon>Sulfurospirillum</taxon>
    </lineage>
</organism>
<keyword evidence="3" id="KW-1185">Reference proteome</keyword>
<dbReference type="InterPro" id="IPR011330">
    <property type="entry name" value="Glyco_hydro/deAcase_b/a-brl"/>
</dbReference>
<dbReference type="SUPFAM" id="SSF88713">
    <property type="entry name" value="Glycoside hydrolase/deacetylase"/>
    <property type="match status" value="1"/>
</dbReference>
<keyword evidence="1" id="KW-0812">Transmembrane</keyword>
<proteinExistence type="predicted"/>
<reference evidence="3" key="1">
    <citation type="submission" date="2021-02" db="EMBL/GenBank/DDBJ databases">
        <title>Sulfurospirillum tamanensis sp. nov.</title>
        <authorList>
            <person name="Merkel A.Y."/>
        </authorList>
    </citation>
    <scope>NUCLEOTIDE SEQUENCE [LARGE SCALE GENOMIC DNA]</scope>
    <source>
        <strain evidence="3">T05b</strain>
    </source>
</reference>
<reference evidence="2 3" key="2">
    <citation type="submission" date="2021-02" db="EMBL/GenBank/DDBJ databases">
        <title>Sulfurospirillum tamanensis sp. nov.</title>
        <authorList>
            <person name="Frolova A."/>
            <person name="Merkel A."/>
            <person name="Slobodkin A."/>
        </authorList>
    </citation>
    <scope>NUCLEOTIDE SEQUENCE [LARGE SCALE GENOMIC DNA]</scope>
    <source>
        <strain evidence="2 3">T05b</strain>
    </source>
</reference>
<dbReference type="Proteomes" id="UP000703590">
    <property type="component" value="Unassembled WGS sequence"/>
</dbReference>
<evidence type="ECO:0000313" key="2">
    <source>
        <dbReference type="EMBL" id="MBN2963794.1"/>
    </source>
</evidence>
<evidence type="ECO:0000313" key="3">
    <source>
        <dbReference type="Proteomes" id="UP000703590"/>
    </source>
</evidence>
<evidence type="ECO:0000256" key="1">
    <source>
        <dbReference type="SAM" id="Phobius"/>
    </source>
</evidence>
<feature type="transmembrane region" description="Helical" evidence="1">
    <location>
        <begin position="21"/>
        <end position="45"/>
    </location>
</feature>
<dbReference type="PANTHER" id="PTHR30105:SF2">
    <property type="entry name" value="DIVERGENT POLYSACCHARIDE DEACETYLASE SUPERFAMILY"/>
    <property type="match status" value="1"/>
</dbReference>
<reference evidence="2 3" key="3">
    <citation type="submission" date="2021-02" db="EMBL/GenBank/DDBJ databases">
        <authorList>
            <person name="Merkel A.Y."/>
        </authorList>
    </citation>
    <scope>NUCLEOTIDE SEQUENCE [LARGE SCALE GENOMIC DNA]</scope>
    <source>
        <strain evidence="2 3">T05b</strain>
    </source>
</reference>
<gene>
    <name evidence="2" type="ORF">JWV37_03285</name>
</gene>
<sequence>MTKRTRKKPSPKRRTSSFKKYAIFLLSLLFVGAFVAGGLYMYGFFTTPEVPKKQEVVVSDALMEKMKTMLENERQRLNEKTLPVLERPLKALPSEPEKPLEKEPVETSVYEEVQQRPSEVADYEKSLQKTSKTIVFEKKPPATFTGRPKLAIIIDDVSFAHHVRKIKEIPFKITPSILPPTSRHPDSHTLAKEFPVYMVHLPLEALSHNAPEEKTLKVGDTEEEIHGWVRELKTLFPKALYYNNHTGSRFTAHLGSMEKLISALKKEKLIFLDSRTTPHAKAPDLAKKYDMLIHSRDVFLDNSYEKEAIRAQLKEAVRLAKRNGQAIAIGHPHANTLSVLAAAKDILVEVDVVYVGELQ</sequence>